<evidence type="ECO:0000313" key="4">
    <source>
        <dbReference type="Proteomes" id="UP000176260"/>
    </source>
</evidence>
<sequence length="76" mass="8783">MAEKIFHIKVVPNAKINKIVEEKDNFFKIKLNAPAIENKANLALIEFLSRHFKIAKSRIELIKGQKSRNKIVKVNL</sequence>
<evidence type="ECO:0000313" key="3">
    <source>
        <dbReference type="EMBL" id="OGY41105.1"/>
    </source>
</evidence>
<organism evidence="3 4">
    <name type="scientific">Candidatus Buchananbacteria bacterium RBG_13_39_9</name>
    <dbReference type="NCBI Taxonomy" id="1797531"/>
    <lineage>
        <taxon>Bacteria</taxon>
        <taxon>Candidatus Buchananiibacteriota</taxon>
    </lineage>
</organism>
<dbReference type="EMBL" id="MHIA01000034">
    <property type="protein sequence ID" value="OGY41105.1"/>
    <property type="molecule type" value="Genomic_DNA"/>
</dbReference>
<dbReference type="PANTHER" id="PTHR13420">
    <property type="entry name" value="UPF0235 PROTEIN C15ORF40"/>
    <property type="match status" value="1"/>
</dbReference>
<accession>A0A1G1XLV5</accession>
<dbReference type="SUPFAM" id="SSF69786">
    <property type="entry name" value="YggU-like"/>
    <property type="match status" value="1"/>
</dbReference>
<evidence type="ECO:0000256" key="2">
    <source>
        <dbReference type="HAMAP-Rule" id="MF_00634"/>
    </source>
</evidence>
<dbReference type="SMART" id="SM01152">
    <property type="entry name" value="DUF167"/>
    <property type="match status" value="1"/>
</dbReference>
<dbReference type="NCBIfam" id="TIGR00251">
    <property type="entry name" value="DUF167 family protein"/>
    <property type="match status" value="1"/>
</dbReference>
<dbReference type="InterPro" id="IPR003746">
    <property type="entry name" value="DUF167"/>
</dbReference>
<gene>
    <name evidence="3" type="ORF">A2Y67_01160</name>
</gene>
<protein>
    <recommendedName>
        <fullName evidence="2">UPF0235 protein A2Y67_01160</fullName>
    </recommendedName>
</protein>
<dbReference type="HAMAP" id="MF_00634">
    <property type="entry name" value="UPF0235"/>
    <property type="match status" value="1"/>
</dbReference>
<comment type="caution">
    <text evidence="3">The sequence shown here is derived from an EMBL/GenBank/DDBJ whole genome shotgun (WGS) entry which is preliminary data.</text>
</comment>
<proteinExistence type="inferred from homology"/>
<name>A0A1G1XLV5_9BACT</name>
<dbReference type="PANTHER" id="PTHR13420:SF7">
    <property type="entry name" value="UPF0235 PROTEIN C15ORF40"/>
    <property type="match status" value="1"/>
</dbReference>
<dbReference type="Pfam" id="PF02594">
    <property type="entry name" value="DUF167"/>
    <property type="match status" value="1"/>
</dbReference>
<evidence type="ECO:0000256" key="1">
    <source>
        <dbReference type="ARBA" id="ARBA00010364"/>
    </source>
</evidence>
<comment type="similarity">
    <text evidence="1 2">Belongs to the UPF0235 family.</text>
</comment>
<dbReference type="Proteomes" id="UP000176260">
    <property type="component" value="Unassembled WGS sequence"/>
</dbReference>
<dbReference type="GO" id="GO:0005737">
    <property type="term" value="C:cytoplasm"/>
    <property type="evidence" value="ECO:0007669"/>
    <property type="project" value="TreeGrafter"/>
</dbReference>
<dbReference type="AlphaFoldDB" id="A0A1G1XLV5"/>
<dbReference type="InterPro" id="IPR036591">
    <property type="entry name" value="YggU-like_sf"/>
</dbReference>
<dbReference type="Gene3D" id="3.30.1200.10">
    <property type="entry name" value="YggU-like"/>
    <property type="match status" value="1"/>
</dbReference>
<reference evidence="3 4" key="1">
    <citation type="journal article" date="2016" name="Nat. Commun.">
        <title>Thousands of microbial genomes shed light on interconnected biogeochemical processes in an aquifer system.</title>
        <authorList>
            <person name="Anantharaman K."/>
            <person name="Brown C.T."/>
            <person name="Hug L.A."/>
            <person name="Sharon I."/>
            <person name="Castelle C.J."/>
            <person name="Probst A.J."/>
            <person name="Thomas B.C."/>
            <person name="Singh A."/>
            <person name="Wilkins M.J."/>
            <person name="Karaoz U."/>
            <person name="Brodie E.L."/>
            <person name="Williams K.H."/>
            <person name="Hubbard S.S."/>
            <person name="Banfield J.F."/>
        </authorList>
    </citation>
    <scope>NUCLEOTIDE SEQUENCE [LARGE SCALE GENOMIC DNA]</scope>
</reference>